<protein>
    <submittedName>
        <fullName evidence="1">Uncharacterized protein</fullName>
    </submittedName>
</protein>
<dbReference type="Proteomes" id="UP000663946">
    <property type="component" value="Chromosome 1"/>
</dbReference>
<dbReference type="EMBL" id="CP049216">
    <property type="protein sequence ID" value="QTG12913.1"/>
    <property type="molecule type" value="Genomic_DNA"/>
</dbReference>
<organism evidence="1 2">
    <name type="scientific">Agrobacterium tumefaciens</name>
    <dbReference type="NCBI Taxonomy" id="358"/>
    <lineage>
        <taxon>Bacteria</taxon>
        <taxon>Pseudomonadati</taxon>
        <taxon>Pseudomonadota</taxon>
        <taxon>Alphaproteobacteria</taxon>
        <taxon>Hyphomicrobiales</taxon>
        <taxon>Rhizobiaceae</taxon>
        <taxon>Rhizobium/Agrobacterium group</taxon>
        <taxon>Agrobacterium</taxon>
        <taxon>Agrobacterium tumefaciens complex</taxon>
    </lineage>
</organism>
<sequence length="66" mass="7203">MSEFDTDPIRRAVLASERPFHAACSVIGCMVGTIEVLHGTPVAAAFLRRLLEEMEPPAPDHTITDL</sequence>
<proteinExistence type="predicted"/>
<name>A0AAJ4T9K6_AGRTU</name>
<accession>A0AAJ4T9K6</accession>
<dbReference type="AlphaFoldDB" id="A0AAJ4T9K6"/>
<evidence type="ECO:0000313" key="1">
    <source>
        <dbReference type="EMBL" id="QTG12913.1"/>
    </source>
</evidence>
<evidence type="ECO:0000313" key="2">
    <source>
        <dbReference type="Proteomes" id="UP000663946"/>
    </source>
</evidence>
<reference evidence="1" key="1">
    <citation type="submission" date="2020-02" db="EMBL/GenBank/DDBJ databases">
        <title>Unexpected conservation and global transmission of agrobacterial virulence plasmids.</title>
        <authorList>
            <person name="Weisberg A.J."/>
            <person name="Davis E.W. II"/>
            <person name="Tabima J.R."/>
            <person name="Belcher M.S."/>
            <person name="Miller M."/>
            <person name="Kuo C.-H."/>
            <person name="Loper J.E."/>
            <person name="Grunwald N.J."/>
            <person name="Putnam M.L."/>
            <person name="Chang J.H."/>
        </authorList>
    </citation>
    <scope>NUCLEOTIDE SEQUENCE</scope>
    <source>
        <strain evidence="1">Q15/94</strain>
    </source>
</reference>
<gene>
    <name evidence="1" type="ORF">G6M86_06510</name>
</gene>
<dbReference type="RefSeq" id="WP_333721954.1">
    <property type="nucleotide sequence ID" value="NZ_CP049216.1"/>
</dbReference>